<proteinExistence type="predicted"/>
<accession>A0A7W5E0C9</accession>
<protein>
    <recommendedName>
        <fullName evidence="3">50S ribosomal protein L7/L12</fullName>
    </recommendedName>
</protein>
<gene>
    <name evidence="1" type="ORF">FHS27_003668</name>
</gene>
<dbReference type="Gene3D" id="3.30.1390.10">
    <property type="match status" value="1"/>
</dbReference>
<dbReference type="SUPFAM" id="SSF54736">
    <property type="entry name" value="ClpS-like"/>
    <property type="match status" value="1"/>
</dbReference>
<reference evidence="1 2" key="1">
    <citation type="submission" date="2020-08" db="EMBL/GenBank/DDBJ databases">
        <title>Genomic Encyclopedia of Type Strains, Phase III (KMG-III): the genomes of soil and plant-associated and newly described type strains.</title>
        <authorList>
            <person name="Whitman W."/>
        </authorList>
    </citation>
    <scope>NUCLEOTIDE SEQUENCE [LARGE SCALE GENOMIC DNA]</scope>
    <source>
        <strain evidence="1 2">CECT 8075</strain>
    </source>
</reference>
<dbReference type="EMBL" id="JACHXU010000012">
    <property type="protein sequence ID" value="MBB3207841.1"/>
    <property type="molecule type" value="Genomic_DNA"/>
</dbReference>
<evidence type="ECO:0008006" key="3">
    <source>
        <dbReference type="Google" id="ProtNLM"/>
    </source>
</evidence>
<organism evidence="1 2">
    <name type="scientific">Aporhodopirellula rubra</name>
    <dbReference type="NCBI Taxonomy" id="980271"/>
    <lineage>
        <taxon>Bacteria</taxon>
        <taxon>Pseudomonadati</taxon>
        <taxon>Planctomycetota</taxon>
        <taxon>Planctomycetia</taxon>
        <taxon>Pirellulales</taxon>
        <taxon>Pirellulaceae</taxon>
        <taxon>Aporhodopirellula</taxon>
    </lineage>
</organism>
<dbReference type="AlphaFoldDB" id="A0A7W5E0C9"/>
<evidence type="ECO:0000313" key="1">
    <source>
        <dbReference type="EMBL" id="MBB3207841.1"/>
    </source>
</evidence>
<name>A0A7W5E0C9_9BACT</name>
<evidence type="ECO:0000313" key="2">
    <source>
        <dbReference type="Proteomes" id="UP000536179"/>
    </source>
</evidence>
<dbReference type="Proteomes" id="UP000536179">
    <property type="component" value="Unassembled WGS sequence"/>
</dbReference>
<comment type="caution">
    <text evidence="1">The sequence shown here is derived from an EMBL/GenBank/DDBJ whole genome shotgun (WGS) entry which is preliminary data.</text>
</comment>
<sequence>MSGDPLSNQKPMHWKGDAEVLEDLQKKLRWSLAMETPRKSFECSIRLLDAGKSPAKVVWAVRDQAGISLPEAKQLVESAPVNIPLPFSTPICDDKIQSTVRDAEWALHLAGARVETPPTSEWTVLPFEQDFMSLFPRLELLPNWKTIAQVYAGPREGFHRIWMLPPSAPSWETQNPLWEGERPVGARGIEEALRGDHSPQSYTDASVLIRVFGMVGSGWNEQEWNSHQIVSQPTDENWSWIQGEVRSDADLQPSVEIETSGNAIVTFFSVTRLNEVRLIRHRDRYRPGSYHPESEVLLCATGGQGYVY</sequence>
<keyword evidence="2" id="KW-1185">Reference proteome</keyword>
<dbReference type="RefSeq" id="WP_184306123.1">
    <property type="nucleotide sequence ID" value="NZ_JACHXU010000012.1"/>
</dbReference>
<dbReference type="InterPro" id="IPR014719">
    <property type="entry name" value="Ribosomal_bL12_C/ClpS-like"/>
</dbReference>